<sequence>MVNEVFVFNNGVKLTAIALPLLLAAEYRKSRKGRWIFKPLASLGFLLSAAANHQDTASPAFSKYILLGLGLGAVGDVCLIPKSGFLPGLGSFLVGHLSLAYAFTVYGMDASYGLAGLAGTGVIGAVVARWLLPKVRDPVMRKAVLGYMLVITGMVVTATASLPHTPVPRHQYIGALMFYLSDLFVAREEFVTKSIWNSWIGLPLYYGGQLLLAGTLVQ</sequence>
<evidence type="ECO:0000256" key="2">
    <source>
        <dbReference type="ARBA" id="ARBA00007375"/>
    </source>
</evidence>
<dbReference type="PANTHER" id="PTHR31885">
    <property type="entry name" value="GH04784P"/>
    <property type="match status" value="1"/>
</dbReference>
<evidence type="ECO:0008006" key="9">
    <source>
        <dbReference type="Google" id="ProtNLM"/>
    </source>
</evidence>
<keyword evidence="8" id="KW-1185">Reference proteome</keyword>
<dbReference type="GO" id="GO:0016787">
    <property type="term" value="F:hydrolase activity"/>
    <property type="evidence" value="ECO:0007669"/>
    <property type="project" value="TreeGrafter"/>
</dbReference>
<evidence type="ECO:0000313" key="8">
    <source>
        <dbReference type="Proteomes" id="UP000646827"/>
    </source>
</evidence>
<accession>A0A8H7SB25</accession>
<keyword evidence="4 6" id="KW-1133">Transmembrane helix</keyword>
<evidence type="ECO:0000256" key="6">
    <source>
        <dbReference type="SAM" id="Phobius"/>
    </source>
</evidence>
<dbReference type="PANTHER" id="PTHR31885:SF6">
    <property type="entry name" value="GH04784P"/>
    <property type="match status" value="1"/>
</dbReference>
<dbReference type="Proteomes" id="UP000646827">
    <property type="component" value="Unassembled WGS sequence"/>
</dbReference>
<dbReference type="Pfam" id="PF07947">
    <property type="entry name" value="YhhN"/>
    <property type="match status" value="1"/>
</dbReference>
<dbReference type="OrthoDB" id="2133758at2759"/>
<feature type="transmembrane region" description="Helical" evidence="6">
    <location>
        <begin position="198"/>
        <end position="217"/>
    </location>
</feature>
<dbReference type="GO" id="GO:0016020">
    <property type="term" value="C:membrane"/>
    <property type="evidence" value="ECO:0007669"/>
    <property type="project" value="UniProtKB-SubCell"/>
</dbReference>
<comment type="caution">
    <text evidence="7">The sequence shown here is derived from an EMBL/GenBank/DDBJ whole genome shotgun (WGS) entry which is preliminary data.</text>
</comment>
<dbReference type="AlphaFoldDB" id="A0A8H7SB25"/>
<feature type="transmembrane region" description="Helical" evidence="6">
    <location>
        <begin position="88"/>
        <end position="106"/>
    </location>
</feature>
<dbReference type="EMBL" id="JAEPRB010000022">
    <property type="protein sequence ID" value="KAG2225911.1"/>
    <property type="molecule type" value="Genomic_DNA"/>
</dbReference>
<evidence type="ECO:0000256" key="1">
    <source>
        <dbReference type="ARBA" id="ARBA00004141"/>
    </source>
</evidence>
<keyword evidence="3 6" id="KW-0812">Transmembrane</keyword>
<protein>
    <recommendedName>
        <fullName evidence="9">YhhN-like protein</fullName>
    </recommendedName>
</protein>
<name>A0A8H7SB25_9FUNG</name>
<feature type="transmembrane region" description="Helical" evidence="6">
    <location>
        <begin position="6"/>
        <end position="23"/>
    </location>
</feature>
<proteinExistence type="inferred from homology"/>
<evidence type="ECO:0000256" key="4">
    <source>
        <dbReference type="ARBA" id="ARBA00022989"/>
    </source>
</evidence>
<evidence type="ECO:0000256" key="3">
    <source>
        <dbReference type="ARBA" id="ARBA00022692"/>
    </source>
</evidence>
<evidence type="ECO:0000313" key="7">
    <source>
        <dbReference type="EMBL" id="KAG2225911.1"/>
    </source>
</evidence>
<dbReference type="InterPro" id="IPR012506">
    <property type="entry name" value="TMEM86B-like"/>
</dbReference>
<feature type="transmembrane region" description="Helical" evidence="6">
    <location>
        <begin position="112"/>
        <end position="132"/>
    </location>
</feature>
<comment type="subcellular location">
    <subcellularLocation>
        <location evidence="1">Membrane</location>
        <topology evidence="1">Multi-pass membrane protein</topology>
    </subcellularLocation>
</comment>
<feature type="transmembrane region" description="Helical" evidence="6">
    <location>
        <begin position="144"/>
        <end position="163"/>
    </location>
</feature>
<keyword evidence="5 6" id="KW-0472">Membrane</keyword>
<comment type="similarity">
    <text evidence="2">Belongs to the TMEM86 family.</text>
</comment>
<reference evidence="7 8" key="1">
    <citation type="submission" date="2020-12" db="EMBL/GenBank/DDBJ databases">
        <title>Metabolic potential, ecology and presence of endohyphal bacteria is reflected in genomic diversity of Mucoromycotina.</title>
        <authorList>
            <person name="Muszewska A."/>
            <person name="Okrasinska A."/>
            <person name="Steczkiewicz K."/>
            <person name="Drgas O."/>
            <person name="Orlowska M."/>
            <person name="Perlinska-Lenart U."/>
            <person name="Aleksandrzak-Piekarczyk T."/>
            <person name="Szatraj K."/>
            <person name="Zielenkiewicz U."/>
            <person name="Pilsyk S."/>
            <person name="Malc E."/>
            <person name="Mieczkowski P."/>
            <person name="Kruszewska J.S."/>
            <person name="Biernat P."/>
            <person name="Pawlowska J."/>
        </authorList>
    </citation>
    <scope>NUCLEOTIDE SEQUENCE [LARGE SCALE GENOMIC DNA]</scope>
    <source>
        <strain evidence="7 8">CBS 142.35</strain>
    </source>
</reference>
<gene>
    <name evidence="7" type="ORF">INT45_006607</name>
</gene>
<organism evidence="7 8">
    <name type="scientific">Circinella minor</name>
    <dbReference type="NCBI Taxonomy" id="1195481"/>
    <lineage>
        <taxon>Eukaryota</taxon>
        <taxon>Fungi</taxon>
        <taxon>Fungi incertae sedis</taxon>
        <taxon>Mucoromycota</taxon>
        <taxon>Mucoromycotina</taxon>
        <taxon>Mucoromycetes</taxon>
        <taxon>Mucorales</taxon>
        <taxon>Lichtheimiaceae</taxon>
        <taxon>Circinella</taxon>
    </lineage>
</organism>
<evidence type="ECO:0000256" key="5">
    <source>
        <dbReference type="ARBA" id="ARBA00023136"/>
    </source>
</evidence>